<dbReference type="OrthoDB" id="10263384at2759"/>
<evidence type="ECO:0000256" key="1">
    <source>
        <dbReference type="ARBA" id="ARBA00009100"/>
    </source>
</evidence>
<evidence type="ECO:0008006" key="4">
    <source>
        <dbReference type="Google" id="ProtNLM"/>
    </source>
</evidence>
<evidence type="ECO:0000313" key="3">
    <source>
        <dbReference type="Proteomes" id="UP000192257"/>
    </source>
</evidence>
<dbReference type="RefSeq" id="XP_028884901.1">
    <property type="nucleotide sequence ID" value="XM_029023705.1"/>
</dbReference>
<comment type="similarity">
    <text evidence="1">Belongs to the VPS26 family.</text>
</comment>
<dbReference type="InterPro" id="IPR014752">
    <property type="entry name" value="Arrestin-like_C"/>
</dbReference>
<dbReference type="Pfam" id="PF03643">
    <property type="entry name" value="Vps26"/>
    <property type="match status" value="1"/>
</dbReference>
<reference evidence="2 3" key="1">
    <citation type="submission" date="2017-03" db="EMBL/GenBank/DDBJ databases">
        <title>An alternative strategy for trypanosome survival in the mammalian bloodstream revealed through genome and transcriptome analysis of the ubiquitous bovine parasite Trypanosoma (Megatrypanum) theileri.</title>
        <authorList>
            <person name="Kelly S."/>
            <person name="Ivens A."/>
            <person name="Mott A."/>
            <person name="O'Neill E."/>
            <person name="Emms D."/>
            <person name="Macleod O."/>
            <person name="Voorheis P."/>
            <person name="Matthews J."/>
            <person name="Matthews K."/>
            <person name="Carrington M."/>
        </authorList>
    </citation>
    <scope>NUCLEOTIDE SEQUENCE [LARGE SCALE GENOMIC DNA]</scope>
    <source>
        <strain evidence="2">Edinburgh</strain>
    </source>
</reference>
<dbReference type="GO" id="GO:0006886">
    <property type="term" value="P:intracellular protein transport"/>
    <property type="evidence" value="ECO:0007669"/>
    <property type="project" value="InterPro"/>
</dbReference>
<dbReference type="Gene3D" id="2.60.40.640">
    <property type="match status" value="2"/>
</dbReference>
<name>A0A1X0P1Q8_9TRYP</name>
<proteinExistence type="inferred from homology"/>
<organism evidence="2 3">
    <name type="scientific">Trypanosoma theileri</name>
    <dbReference type="NCBI Taxonomy" id="67003"/>
    <lineage>
        <taxon>Eukaryota</taxon>
        <taxon>Discoba</taxon>
        <taxon>Euglenozoa</taxon>
        <taxon>Kinetoplastea</taxon>
        <taxon>Metakinetoplastina</taxon>
        <taxon>Trypanosomatida</taxon>
        <taxon>Trypanosomatidae</taxon>
        <taxon>Trypanosoma</taxon>
    </lineage>
</organism>
<evidence type="ECO:0000313" key="2">
    <source>
        <dbReference type="EMBL" id="ORC90835.1"/>
    </source>
</evidence>
<accession>A0A1X0P1Q8</accession>
<dbReference type="Proteomes" id="UP000192257">
    <property type="component" value="Unassembled WGS sequence"/>
</dbReference>
<dbReference type="STRING" id="67003.A0A1X0P1Q8"/>
<dbReference type="EMBL" id="NBCO01000007">
    <property type="protein sequence ID" value="ORC90835.1"/>
    <property type="molecule type" value="Genomic_DNA"/>
</dbReference>
<dbReference type="InterPro" id="IPR028934">
    <property type="entry name" value="Vps26-related"/>
</dbReference>
<dbReference type="AlphaFoldDB" id="A0A1X0P1Q8"/>
<sequence length="317" mass="35323">MTAELRREAPLSVQLDRVGATYTAGEKVTGCVVVNYAMASTFLSIDLTVLGTLTIASTIDGCSDMVGFSETLNLKPMVLMNLRISLHSKGHILPAGKTELPFLFEIKASNPNIPLIETYNGVCISCSYTLIATARGIIGKSTSDPLQLLVIVPGQGIPSPDLLKEDKGTYFELNEESIEKKHHHLISQKCHLNFLLEGFFERYYNDIDIPLSGWIVVRRCNVRILSIELQLLRVEHAATSEKIAHKATEVQSIQVADGDVSRNLDIPIYMFFPRWYTCPSIKTSNVRVVFDVNIKVFLEGRQVVSKVIPIHLYRACN</sequence>
<protein>
    <recommendedName>
        <fullName evidence="4">Vacuolar protein sorting-associated protein 26</fullName>
    </recommendedName>
</protein>
<dbReference type="VEuPathDB" id="TriTrypDB:TM35_000072590"/>
<dbReference type="PANTHER" id="PTHR12233">
    <property type="entry name" value="VACUOLAR PROTEIN SORTING 26 RELATED"/>
    <property type="match status" value="1"/>
</dbReference>
<keyword evidence="3" id="KW-1185">Reference proteome</keyword>
<dbReference type="GeneID" id="39983485"/>
<comment type="caution">
    <text evidence="2">The sequence shown here is derived from an EMBL/GenBank/DDBJ whole genome shotgun (WGS) entry which is preliminary data.</text>
</comment>
<gene>
    <name evidence="2" type="ORF">TM35_000072590</name>
</gene>